<dbReference type="Gene3D" id="3.60.40.10">
    <property type="entry name" value="PPM-type phosphatase domain"/>
    <property type="match status" value="1"/>
</dbReference>
<keyword evidence="1" id="KW-0378">Hydrolase</keyword>
<evidence type="ECO:0000259" key="3">
    <source>
        <dbReference type="PROSITE" id="PS50110"/>
    </source>
</evidence>
<keyword evidence="2" id="KW-0597">Phosphoprotein</keyword>
<dbReference type="KEGG" id="oai:OLEAN_C12270"/>
<accession>R4YQ78</accession>
<dbReference type="PANTHER" id="PTHR43156:SF2">
    <property type="entry name" value="STAGE II SPORULATION PROTEIN E"/>
    <property type="match status" value="1"/>
</dbReference>
<dbReference type="SUPFAM" id="SSF52172">
    <property type="entry name" value="CheY-like"/>
    <property type="match status" value="1"/>
</dbReference>
<dbReference type="InterPro" id="IPR001932">
    <property type="entry name" value="PPM-type_phosphatase-like_dom"/>
</dbReference>
<dbReference type="PATRIC" id="fig|698738.3.peg.1273"/>
<dbReference type="PROSITE" id="PS50110">
    <property type="entry name" value="RESPONSE_REGULATORY"/>
    <property type="match status" value="1"/>
</dbReference>
<gene>
    <name evidence="4" type="ORF">OLEAN_C12270</name>
</gene>
<name>R4YQ78_OLEAN</name>
<evidence type="ECO:0000313" key="5">
    <source>
        <dbReference type="Proteomes" id="UP000032749"/>
    </source>
</evidence>
<dbReference type="Proteomes" id="UP000032749">
    <property type="component" value="Chromosome"/>
</dbReference>
<organism evidence="4 5">
    <name type="scientific">Oleispira antarctica RB-8</name>
    <dbReference type="NCBI Taxonomy" id="698738"/>
    <lineage>
        <taxon>Bacteria</taxon>
        <taxon>Pseudomonadati</taxon>
        <taxon>Pseudomonadota</taxon>
        <taxon>Gammaproteobacteria</taxon>
        <taxon>Oceanospirillales</taxon>
        <taxon>Oceanospirillaceae</taxon>
        <taxon>Oleispira</taxon>
    </lineage>
</organism>
<dbReference type="Gene3D" id="3.40.50.2300">
    <property type="match status" value="1"/>
</dbReference>
<dbReference type="Gene3D" id="3.30.565.10">
    <property type="entry name" value="Histidine kinase-like ATPase, C-terminal domain"/>
    <property type="match status" value="1"/>
</dbReference>
<dbReference type="AlphaFoldDB" id="R4YQ78"/>
<feature type="domain" description="Response regulatory" evidence="3">
    <location>
        <begin position="2"/>
        <end position="118"/>
    </location>
</feature>
<evidence type="ECO:0000256" key="1">
    <source>
        <dbReference type="ARBA" id="ARBA00022801"/>
    </source>
</evidence>
<dbReference type="SMART" id="SM00331">
    <property type="entry name" value="PP2C_SIG"/>
    <property type="match status" value="1"/>
</dbReference>
<proteinExistence type="predicted"/>
<reference evidence="4 5" key="1">
    <citation type="journal article" date="2013" name="Nat. Commun.">
        <title>Genome sequence and functional genomic analysis of the oil-degrading bacterium Oleispira antarctica.</title>
        <authorList>
            <person name="Kube M."/>
            <person name="Chernikova T.N."/>
            <person name="Al-Ramahi Y."/>
            <person name="Beloqui A."/>
            <person name="Lopez-Cortez N."/>
            <person name="Guazzaroni M.E."/>
            <person name="Heipieper H.J."/>
            <person name="Klages S."/>
            <person name="Kotsyurbenko O.R."/>
            <person name="Langer I."/>
            <person name="Nechitaylo T.Y."/>
            <person name="Lunsdorf H."/>
            <person name="Fernandez M."/>
            <person name="Juarez S."/>
            <person name="Ciordia S."/>
            <person name="Singer A."/>
            <person name="Kagan O."/>
            <person name="Egorova O."/>
            <person name="Petit P.A."/>
            <person name="Stogios P."/>
            <person name="Kim Y."/>
            <person name="Tchigvintsev A."/>
            <person name="Flick R."/>
            <person name="Denaro R."/>
            <person name="Genovese M."/>
            <person name="Albar J.P."/>
            <person name="Reva O.N."/>
            <person name="Martinez-Gomariz M."/>
            <person name="Tran H."/>
            <person name="Ferrer M."/>
            <person name="Savchenko A."/>
            <person name="Yakunin A.F."/>
            <person name="Yakimov M.M."/>
            <person name="Golyshina O.V."/>
            <person name="Reinhardt R."/>
            <person name="Golyshin P.N."/>
        </authorList>
    </citation>
    <scope>NUCLEOTIDE SEQUENCE [LARGE SCALE GENOMIC DNA]</scope>
</reference>
<evidence type="ECO:0000256" key="2">
    <source>
        <dbReference type="PROSITE-ProRule" id="PRU00169"/>
    </source>
</evidence>
<dbReference type="SUPFAM" id="SSF55874">
    <property type="entry name" value="ATPase domain of HSP90 chaperone/DNA topoisomerase II/histidine kinase"/>
    <property type="match status" value="1"/>
</dbReference>
<dbReference type="InterPro" id="IPR001789">
    <property type="entry name" value="Sig_transdc_resp-reg_receiver"/>
</dbReference>
<dbReference type="InterPro" id="IPR052016">
    <property type="entry name" value="Bact_Sigma-Reg"/>
</dbReference>
<dbReference type="GO" id="GO:0016791">
    <property type="term" value="F:phosphatase activity"/>
    <property type="evidence" value="ECO:0007669"/>
    <property type="project" value="TreeGrafter"/>
</dbReference>
<feature type="modified residue" description="4-aspartylphosphate" evidence="2">
    <location>
        <position position="51"/>
    </location>
</feature>
<dbReference type="InterPro" id="IPR036457">
    <property type="entry name" value="PPM-type-like_dom_sf"/>
</dbReference>
<dbReference type="PANTHER" id="PTHR43156">
    <property type="entry name" value="STAGE II SPORULATION PROTEIN E-RELATED"/>
    <property type="match status" value="1"/>
</dbReference>
<dbReference type="InterPro" id="IPR036890">
    <property type="entry name" value="HATPase_C_sf"/>
</dbReference>
<dbReference type="Pfam" id="PF07228">
    <property type="entry name" value="SpoIIE"/>
    <property type="match status" value="1"/>
</dbReference>
<dbReference type="EMBL" id="FO203512">
    <property type="protein sequence ID" value="CCK75403.1"/>
    <property type="molecule type" value="Genomic_DNA"/>
</dbReference>
<dbReference type="STRING" id="698738.OLEAN_C12270"/>
<sequence length="574" mass="63059">MKILIADDNASDRLLLSKIISKQGHDVVEAEDGKHAIDCYLEDAPDIILMDVMMPVLDGKAAAKEIKRIAGEDLIPIIFLTSLIDAQSLADCLESGGDDFLTKPYNHIILKAKIDAFVRMKNMHGILQKQRDTIAANNQHMLQEQHVAKAVFDNVAHSGCLDAANIKYMLSPLAVFNGDVLLAARKPSGGMHVLLGDFTGHGLPAAIGAMPVAEIFYGMTAKGFGLRNILREINTKLKNILPVGFFCCAAVVDLSFTKRNISMWMGGVPDCYLLSENGTQLKSIRSQHLPLGVLSTAQFDDEMTEHSMDFEDRLFMWSDGVVEARDGHGNMFGGERLRAVFENDLAPDLLFEAVKASVSAFVGESEKDDDTTIIELKMVGEEALEKSESVSAQGAVMAPSDWKIEYELGVDSLKHFNPLPLVMHIMMEVPALRAMGGQLFTVVSELFSNAFEHGVLKLDSALKSTSAGFTEFYTLREQRLAELTSGFINISMSHVSEHGRTGVFKLSIEDSGDGFEYPTEAYQHQLQINKKTQGSNKFSGRGLPLVYSLCHSLEYIGCGNKVVAEIHWPHKNTA</sequence>
<dbReference type="SMART" id="SM00448">
    <property type="entry name" value="REC"/>
    <property type="match status" value="1"/>
</dbReference>
<dbReference type="OrthoDB" id="9811749at2"/>
<dbReference type="InterPro" id="IPR011006">
    <property type="entry name" value="CheY-like_superfamily"/>
</dbReference>
<keyword evidence="5" id="KW-1185">Reference proteome</keyword>
<dbReference type="GO" id="GO:0000160">
    <property type="term" value="P:phosphorelay signal transduction system"/>
    <property type="evidence" value="ECO:0007669"/>
    <property type="project" value="InterPro"/>
</dbReference>
<protein>
    <submittedName>
        <fullName evidence="4">Response regulator containing a CheY-like receiver domain</fullName>
    </submittedName>
</protein>
<dbReference type="HOGENOM" id="CLU_000445_43_7_6"/>
<dbReference type="Pfam" id="PF00072">
    <property type="entry name" value="Response_reg"/>
    <property type="match status" value="1"/>
</dbReference>
<evidence type="ECO:0000313" key="4">
    <source>
        <dbReference type="EMBL" id="CCK75403.1"/>
    </source>
</evidence>